<keyword evidence="16" id="KW-1207">Sterol metabolism</keyword>
<keyword evidence="11" id="KW-1133">Transmembrane helix</keyword>
<dbReference type="SUPFAM" id="SSF52218">
    <property type="entry name" value="Flavoproteins"/>
    <property type="match status" value="1"/>
</dbReference>
<evidence type="ECO:0000256" key="17">
    <source>
        <dbReference type="ARBA" id="ARBA00023221"/>
    </source>
</evidence>
<dbReference type="FunFam" id="3.40.50.80:FF:000032">
    <property type="entry name" value="NADPH-dependent diflavin oxidoreductase 1"/>
    <property type="match status" value="1"/>
</dbReference>
<feature type="domain" description="Flavodoxin-like" evidence="19">
    <location>
        <begin position="93"/>
        <end position="238"/>
    </location>
</feature>
<dbReference type="PIRSF" id="PIRSF000208">
    <property type="entry name" value="P450R"/>
    <property type="match status" value="1"/>
</dbReference>
<dbReference type="InterPro" id="IPR017938">
    <property type="entry name" value="Riboflavin_synthase-like_b-brl"/>
</dbReference>
<dbReference type="SUPFAM" id="SSF63380">
    <property type="entry name" value="Riboflavin synthase domain-like"/>
    <property type="match status" value="1"/>
</dbReference>
<evidence type="ECO:0000256" key="15">
    <source>
        <dbReference type="ARBA" id="ARBA00023136"/>
    </source>
</evidence>
<comment type="caution">
    <text evidence="21">The sequence shown here is derived from an EMBL/GenBank/DDBJ whole genome shotgun (WGS) entry which is preliminary data.</text>
</comment>
<evidence type="ECO:0000256" key="18">
    <source>
        <dbReference type="PIRNR" id="PIRNR000208"/>
    </source>
</evidence>
<name>A0A9P4QB46_9PEZI</name>
<dbReference type="GO" id="GO:0050660">
    <property type="term" value="F:flavin adenine dinucleotide binding"/>
    <property type="evidence" value="ECO:0007669"/>
    <property type="project" value="TreeGrafter"/>
</dbReference>
<dbReference type="InterPro" id="IPR017927">
    <property type="entry name" value="FAD-bd_FR_type"/>
</dbReference>
<evidence type="ECO:0000256" key="6">
    <source>
        <dbReference type="ARBA" id="ARBA00022692"/>
    </source>
</evidence>
<evidence type="ECO:0000256" key="5">
    <source>
        <dbReference type="ARBA" id="ARBA00022643"/>
    </source>
</evidence>
<dbReference type="Gene3D" id="3.40.50.80">
    <property type="entry name" value="Nucleotide-binding domain of ferredoxin-NADP reductase (FNR) module"/>
    <property type="match status" value="1"/>
</dbReference>
<dbReference type="GO" id="GO:0005789">
    <property type="term" value="C:endoplasmic reticulum membrane"/>
    <property type="evidence" value="ECO:0007669"/>
    <property type="project" value="UniProtKB-SubCell"/>
</dbReference>
<evidence type="ECO:0000256" key="3">
    <source>
        <dbReference type="ARBA" id="ARBA00022516"/>
    </source>
</evidence>
<dbReference type="GO" id="GO:0005829">
    <property type="term" value="C:cytosol"/>
    <property type="evidence" value="ECO:0007669"/>
    <property type="project" value="TreeGrafter"/>
</dbReference>
<comment type="function">
    <text evidence="18">This enzyme is required for electron transfer from NADP to cytochrome P450.</text>
</comment>
<keyword evidence="9 18" id="KW-0521">NADP</keyword>
<dbReference type="InterPro" id="IPR023173">
    <property type="entry name" value="NADPH_Cyt_P450_Rdtase_alpha"/>
</dbReference>
<evidence type="ECO:0000256" key="4">
    <source>
        <dbReference type="ARBA" id="ARBA00022630"/>
    </source>
</evidence>
<keyword evidence="3" id="KW-0444">Lipid biosynthesis</keyword>
<keyword evidence="14" id="KW-0443">Lipid metabolism</keyword>
<dbReference type="SUPFAM" id="SSF52343">
    <property type="entry name" value="Ferredoxin reductase-like, C-terminal NADP-linked domain"/>
    <property type="match status" value="1"/>
</dbReference>
<evidence type="ECO:0000256" key="10">
    <source>
        <dbReference type="ARBA" id="ARBA00022955"/>
    </source>
</evidence>
<evidence type="ECO:0000256" key="13">
    <source>
        <dbReference type="ARBA" id="ARBA00023011"/>
    </source>
</evidence>
<dbReference type="Gene3D" id="3.40.50.360">
    <property type="match status" value="1"/>
</dbReference>
<reference evidence="21" key="1">
    <citation type="journal article" date="2020" name="Stud. Mycol.">
        <title>101 Dothideomycetes genomes: a test case for predicting lifestyles and emergence of pathogens.</title>
        <authorList>
            <person name="Haridas S."/>
            <person name="Albert R."/>
            <person name="Binder M."/>
            <person name="Bloem J."/>
            <person name="Labutti K."/>
            <person name="Salamov A."/>
            <person name="Andreopoulos B."/>
            <person name="Baker S."/>
            <person name="Barry K."/>
            <person name="Bills G."/>
            <person name="Bluhm B."/>
            <person name="Cannon C."/>
            <person name="Castanera R."/>
            <person name="Culley D."/>
            <person name="Daum C."/>
            <person name="Ezra D."/>
            <person name="Gonzalez J."/>
            <person name="Henrissat B."/>
            <person name="Kuo A."/>
            <person name="Liang C."/>
            <person name="Lipzen A."/>
            <person name="Lutzoni F."/>
            <person name="Magnuson J."/>
            <person name="Mondo S."/>
            <person name="Nolan M."/>
            <person name="Ohm R."/>
            <person name="Pangilinan J."/>
            <person name="Park H.-J."/>
            <person name="Ramirez L."/>
            <person name="Alfaro M."/>
            <person name="Sun H."/>
            <person name="Tritt A."/>
            <person name="Yoshinaga Y."/>
            <person name="Zwiers L.-H."/>
            <person name="Turgeon B."/>
            <person name="Goodwin S."/>
            <person name="Spatafora J."/>
            <person name="Crous P."/>
            <person name="Grigoriev I."/>
        </authorList>
    </citation>
    <scope>NUCLEOTIDE SEQUENCE</scope>
    <source>
        <strain evidence="21">CBS 116435</strain>
    </source>
</reference>
<dbReference type="InterPro" id="IPR001094">
    <property type="entry name" value="Flavdoxin-like"/>
</dbReference>
<evidence type="ECO:0000259" key="20">
    <source>
        <dbReference type="PROSITE" id="PS51384"/>
    </source>
</evidence>
<keyword evidence="22" id="KW-1185">Reference proteome</keyword>
<evidence type="ECO:0000256" key="1">
    <source>
        <dbReference type="ARBA" id="ARBA00001917"/>
    </source>
</evidence>
<dbReference type="EMBL" id="MU003790">
    <property type="protein sequence ID" value="KAF2721432.1"/>
    <property type="molecule type" value="Genomic_DNA"/>
</dbReference>
<evidence type="ECO:0000313" key="21">
    <source>
        <dbReference type="EMBL" id="KAF2721432.1"/>
    </source>
</evidence>
<feature type="domain" description="FAD-binding FR-type" evidence="20">
    <location>
        <begin position="287"/>
        <end position="552"/>
    </location>
</feature>
<dbReference type="GO" id="GO:0003958">
    <property type="term" value="F:NADPH-hemoprotein reductase activity"/>
    <property type="evidence" value="ECO:0007669"/>
    <property type="project" value="UniProtKB-EC"/>
</dbReference>
<evidence type="ECO:0000256" key="2">
    <source>
        <dbReference type="ARBA" id="ARBA00001974"/>
    </source>
</evidence>
<dbReference type="EC" id="1.6.2.4" evidence="18"/>
<dbReference type="InterPro" id="IPR003097">
    <property type="entry name" value="CysJ-like_FAD-binding"/>
</dbReference>
<keyword evidence="15 18" id="KW-0472">Membrane</keyword>
<evidence type="ECO:0000256" key="7">
    <source>
        <dbReference type="ARBA" id="ARBA00022824"/>
    </source>
</evidence>
<keyword evidence="8" id="KW-0274">FAD</keyword>
<dbReference type="OrthoDB" id="1856718at2759"/>
<keyword evidence="10" id="KW-0752">Steroid biosynthesis</keyword>
<comment type="subcellular location">
    <subcellularLocation>
        <location evidence="18">Endoplasmic reticulum membrane</location>
    </subcellularLocation>
</comment>
<evidence type="ECO:0000256" key="14">
    <source>
        <dbReference type="ARBA" id="ARBA00023098"/>
    </source>
</evidence>
<evidence type="ECO:0000256" key="9">
    <source>
        <dbReference type="ARBA" id="ARBA00022857"/>
    </source>
</evidence>
<comment type="cofactor">
    <cofactor evidence="1">
        <name>FMN</name>
        <dbReference type="ChEBI" id="CHEBI:58210"/>
    </cofactor>
</comment>
<dbReference type="PANTHER" id="PTHR19384">
    <property type="entry name" value="NITRIC OXIDE SYNTHASE-RELATED"/>
    <property type="match status" value="1"/>
</dbReference>
<proteinExistence type="inferred from homology"/>
<dbReference type="Gene3D" id="1.20.990.10">
    <property type="entry name" value="NADPH-cytochrome p450 Reductase, Chain A, domain 3"/>
    <property type="match status" value="1"/>
</dbReference>
<comment type="cofactor">
    <cofactor evidence="2">
        <name>FAD</name>
        <dbReference type="ChEBI" id="CHEBI:57692"/>
    </cofactor>
</comment>
<dbReference type="GO" id="GO:0010181">
    <property type="term" value="F:FMN binding"/>
    <property type="evidence" value="ECO:0007669"/>
    <property type="project" value="InterPro"/>
</dbReference>
<comment type="similarity">
    <text evidence="18">In the C-terminal section; belongs to the flavoprotein pyridine nucleotide cytochrome reductase family.</text>
</comment>
<dbReference type="Gene3D" id="2.40.30.10">
    <property type="entry name" value="Translation factors"/>
    <property type="match status" value="1"/>
</dbReference>
<accession>A0A9P4QB46</accession>
<dbReference type="PROSITE" id="PS51384">
    <property type="entry name" value="FAD_FR"/>
    <property type="match status" value="1"/>
</dbReference>
<dbReference type="GO" id="GO:0016126">
    <property type="term" value="P:sterol biosynthetic process"/>
    <property type="evidence" value="ECO:0007669"/>
    <property type="project" value="UniProtKB-KW"/>
</dbReference>
<evidence type="ECO:0000256" key="12">
    <source>
        <dbReference type="ARBA" id="ARBA00023002"/>
    </source>
</evidence>
<dbReference type="PRINTS" id="PR00369">
    <property type="entry name" value="FLAVODOXIN"/>
</dbReference>
<organism evidence="21 22">
    <name type="scientific">Polychaeton citri CBS 116435</name>
    <dbReference type="NCBI Taxonomy" id="1314669"/>
    <lineage>
        <taxon>Eukaryota</taxon>
        <taxon>Fungi</taxon>
        <taxon>Dikarya</taxon>
        <taxon>Ascomycota</taxon>
        <taxon>Pezizomycotina</taxon>
        <taxon>Dothideomycetes</taxon>
        <taxon>Dothideomycetidae</taxon>
        <taxon>Capnodiales</taxon>
        <taxon>Capnodiaceae</taxon>
        <taxon>Polychaeton</taxon>
    </lineage>
</organism>
<keyword evidence="5" id="KW-0288">FMN</keyword>
<dbReference type="PRINTS" id="PR00371">
    <property type="entry name" value="FPNCR"/>
</dbReference>
<dbReference type="PROSITE" id="PS50902">
    <property type="entry name" value="FLAVODOXIN_LIKE"/>
    <property type="match status" value="1"/>
</dbReference>
<evidence type="ECO:0000256" key="16">
    <source>
        <dbReference type="ARBA" id="ARBA00023166"/>
    </source>
</evidence>
<dbReference type="PANTHER" id="PTHR19384:SF108">
    <property type="entry name" value="NADPH--CYTOCHROME P450 REDUCTASE"/>
    <property type="match status" value="1"/>
</dbReference>
<dbReference type="InterPro" id="IPR001433">
    <property type="entry name" value="OxRdtase_FAD/NAD-bd"/>
</dbReference>
<dbReference type="InterPro" id="IPR029039">
    <property type="entry name" value="Flavoprotein-like_sf"/>
</dbReference>
<gene>
    <name evidence="21" type="ORF">K431DRAFT_268481</name>
</gene>
<evidence type="ECO:0000256" key="11">
    <source>
        <dbReference type="ARBA" id="ARBA00022989"/>
    </source>
</evidence>
<keyword evidence="6" id="KW-0812">Transmembrane</keyword>
<keyword evidence="17" id="KW-0753">Steroid metabolism</keyword>
<evidence type="ECO:0000313" key="22">
    <source>
        <dbReference type="Proteomes" id="UP000799441"/>
    </source>
</evidence>
<keyword evidence="12 18" id="KW-0560">Oxidoreductase</keyword>
<sequence>MATMMTLSRQLPLADLPVALNELSELVSFDDYIAMALVAFFSSIWLLRGRMWDKPDPFLYKMFERPQEKMGGKKGVQVTRNIAEKLEEVGAEIVVFWGSQSGTAERLANRISKEIRQRFGIKAIPADCSDYESASVEELPQNKIALFIVSTFGEGDPSDNLHDMWSWLEAAKGTPLENLRFMALGLGNSNYKHYNAVVDHVSKRLVSLGAQPMLPTGRADDGKGETEEHYLSWKDSVFNKLKQIGYEEHDPTFEPSISIERPVDTVAAHYGVPVQLNLSRTASRITSAPHALPIEAARELFGTSDGRNCIHIELDLSRYPKLKYKTGDHLGVWPSNPENETGRLLRCLALTKNRENFISIATLEAGSKLKIPSPTTLDALFTYYLEVCAPVSRETVASLAQFAPSQEARAFLAKLGEDTTEFSKYLSSNYVTLGRLLERAAAAEGAWNELPLSFVIEALPAMQPRYYSISSSSVVQPRHASITAVVSDKTFPDCSERISGLATNHLLALKESLETQAKPHPHGLTYALNGPQDVLAGGKLHVQIRKSTFKLPTLASQPIIMVAAGTGLAPFRGFLQERARLLRMGREVGRMLLFFGCRNEAKDFIYKDELDEMQGVLGDRLSIITAFSRPDQGQKRYVQDCVREHSDDVCNLIQTYNAYFYICGSAAMAREVSNIVGAELGSREGWDESELKMFGDRQKKQNRWQQDVWG</sequence>
<comment type="catalytic activity">
    <reaction evidence="18">
        <text>2 oxidized [cytochrome P450] + NADPH = 2 reduced [cytochrome P450] + NADP(+) + H(+)</text>
        <dbReference type="Rhea" id="RHEA:24040"/>
        <dbReference type="Rhea" id="RHEA-COMP:14627"/>
        <dbReference type="Rhea" id="RHEA-COMP:14628"/>
        <dbReference type="ChEBI" id="CHEBI:15378"/>
        <dbReference type="ChEBI" id="CHEBI:55376"/>
        <dbReference type="ChEBI" id="CHEBI:57783"/>
        <dbReference type="ChEBI" id="CHEBI:58349"/>
        <dbReference type="ChEBI" id="CHEBI:60344"/>
        <dbReference type="EC" id="1.6.2.4"/>
    </reaction>
</comment>
<protein>
    <recommendedName>
        <fullName evidence="18">NADPH--cytochrome P450 reductase</fullName>
        <ecNumber evidence="18">1.6.2.4</ecNumber>
    </recommendedName>
</protein>
<evidence type="ECO:0000259" key="19">
    <source>
        <dbReference type="PROSITE" id="PS50902"/>
    </source>
</evidence>
<dbReference type="InterPro" id="IPR008254">
    <property type="entry name" value="Flavodoxin/NO_synth"/>
</dbReference>
<dbReference type="InterPro" id="IPR023208">
    <property type="entry name" value="P450R"/>
</dbReference>
<dbReference type="Pfam" id="PF00175">
    <property type="entry name" value="NAD_binding_1"/>
    <property type="match status" value="1"/>
</dbReference>
<keyword evidence="13" id="KW-0756">Sterol biosynthesis</keyword>
<dbReference type="Pfam" id="PF00667">
    <property type="entry name" value="FAD_binding_1"/>
    <property type="match status" value="1"/>
</dbReference>
<evidence type="ECO:0000256" key="8">
    <source>
        <dbReference type="ARBA" id="ARBA00022827"/>
    </source>
</evidence>
<keyword evidence="4" id="KW-0285">Flavoprotein</keyword>
<dbReference type="AlphaFoldDB" id="A0A9P4QB46"/>
<keyword evidence="7 18" id="KW-0256">Endoplasmic reticulum</keyword>
<dbReference type="InterPro" id="IPR001709">
    <property type="entry name" value="Flavoprot_Pyr_Nucl_cyt_Rdtase"/>
</dbReference>
<dbReference type="InterPro" id="IPR039261">
    <property type="entry name" value="FNR_nucleotide-bd"/>
</dbReference>
<dbReference type="Proteomes" id="UP000799441">
    <property type="component" value="Unassembled WGS sequence"/>
</dbReference>
<dbReference type="Pfam" id="PF00258">
    <property type="entry name" value="Flavodoxin_1"/>
    <property type="match status" value="1"/>
</dbReference>